<evidence type="ECO:0000313" key="3">
    <source>
        <dbReference type="Proteomes" id="UP000654075"/>
    </source>
</evidence>
<reference evidence="2" key="1">
    <citation type="submission" date="2021-02" db="EMBL/GenBank/DDBJ databases">
        <authorList>
            <person name="Dougan E. K."/>
            <person name="Rhodes N."/>
            <person name="Thang M."/>
            <person name="Chan C."/>
        </authorList>
    </citation>
    <scope>NUCLEOTIDE SEQUENCE</scope>
</reference>
<organism evidence="2 3">
    <name type="scientific">Polarella glacialis</name>
    <name type="common">Dinoflagellate</name>
    <dbReference type="NCBI Taxonomy" id="89957"/>
    <lineage>
        <taxon>Eukaryota</taxon>
        <taxon>Sar</taxon>
        <taxon>Alveolata</taxon>
        <taxon>Dinophyceae</taxon>
        <taxon>Suessiales</taxon>
        <taxon>Suessiaceae</taxon>
        <taxon>Polarella</taxon>
    </lineage>
</organism>
<feature type="region of interest" description="Disordered" evidence="1">
    <location>
        <begin position="163"/>
        <end position="208"/>
    </location>
</feature>
<comment type="caution">
    <text evidence="2">The sequence shown here is derived from an EMBL/GenBank/DDBJ whole genome shotgun (WGS) entry which is preliminary data.</text>
</comment>
<protein>
    <submittedName>
        <fullName evidence="2">Uncharacterized protein</fullName>
    </submittedName>
</protein>
<dbReference type="Proteomes" id="UP000654075">
    <property type="component" value="Unassembled WGS sequence"/>
</dbReference>
<feature type="compositionally biased region" description="Low complexity" evidence="1">
    <location>
        <begin position="177"/>
        <end position="193"/>
    </location>
</feature>
<feature type="compositionally biased region" description="Polar residues" evidence="1">
    <location>
        <begin position="194"/>
        <end position="208"/>
    </location>
</feature>
<feature type="compositionally biased region" description="Low complexity" evidence="1">
    <location>
        <begin position="103"/>
        <end position="122"/>
    </location>
</feature>
<evidence type="ECO:0000256" key="1">
    <source>
        <dbReference type="SAM" id="MobiDB-lite"/>
    </source>
</evidence>
<accession>A0A813HF91</accession>
<dbReference type="EMBL" id="CAJNNV010031468">
    <property type="protein sequence ID" value="CAE8636338.1"/>
    <property type="molecule type" value="Genomic_DNA"/>
</dbReference>
<feature type="compositionally biased region" description="Low complexity" evidence="1">
    <location>
        <begin position="42"/>
        <end position="51"/>
    </location>
</feature>
<sequence length="378" mass="40862">MESSWTGSARWAGKGGDGSNSTCRKMYKQQMFESNIHWHTTPASAAALSPRSRSERERPMSPSSRESAGSWGNRALGARTAEMNSTAAELSPRQWHFERHESGASSSTLAARRSSSCGSWSTAASSATLSRREIFLQAGRGSRGLWRDLPRYGTNGHLECTGPELHHPVPAKDVCTPRGSGPGSSARGEGSPETHSLSRLLQRQRSPSNSPFCLAQLEEVDYAGQRPSDKAVVVDNPASRLRCRSSSADRTSYLREYLFSYLCRSRVNGMRGSGLASVAFGGPEEVTSTRPAPTRRCITPLTASPIAWAVLEAEALEAGSELAAAERRLGGWMSFGMDDSPRKAQPRGLARALRDLSPPATWRAPACEASKAIREPLV</sequence>
<feature type="region of interest" description="Disordered" evidence="1">
    <location>
        <begin position="38"/>
        <end position="122"/>
    </location>
</feature>
<gene>
    <name evidence="2" type="ORF">PGLA1383_LOCUS51819</name>
</gene>
<proteinExistence type="predicted"/>
<feature type="region of interest" description="Disordered" evidence="1">
    <location>
        <begin position="1"/>
        <end position="23"/>
    </location>
</feature>
<evidence type="ECO:0000313" key="2">
    <source>
        <dbReference type="EMBL" id="CAE8636338.1"/>
    </source>
</evidence>
<dbReference type="AlphaFoldDB" id="A0A813HF91"/>
<keyword evidence="3" id="KW-1185">Reference proteome</keyword>
<feature type="non-terminal residue" evidence="2">
    <location>
        <position position="1"/>
    </location>
</feature>
<name>A0A813HF91_POLGL</name>